<dbReference type="Gene3D" id="1.25.40.10">
    <property type="entry name" value="Tetratricopeptide repeat domain"/>
    <property type="match status" value="1"/>
</dbReference>
<dbReference type="AlphaFoldDB" id="A0A1S1MXC8"/>
<evidence type="ECO:0000313" key="1">
    <source>
        <dbReference type="EMBL" id="OHU92417.1"/>
    </source>
</evidence>
<dbReference type="Proteomes" id="UP000179786">
    <property type="component" value="Unassembled WGS sequence"/>
</dbReference>
<accession>A0A1S1MXC8</accession>
<evidence type="ECO:0008006" key="3">
    <source>
        <dbReference type="Google" id="ProtNLM"/>
    </source>
</evidence>
<evidence type="ECO:0000313" key="2">
    <source>
        <dbReference type="Proteomes" id="UP000179786"/>
    </source>
</evidence>
<comment type="caution">
    <text evidence="1">The sequence shown here is derived from an EMBL/GenBank/DDBJ whole genome shotgun (WGS) entry which is preliminary data.</text>
</comment>
<dbReference type="STRING" id="1859457.BET10_05710"/>
<dbReference type="EMBL" id="MKJU01000008">
    <property type="protein sequence ID" value="OHU92417.1"/>
    <property type="molecule type" value="Genomic_DNA"/>
</dbReference>
<dbReference type="SUPFAM" id="SSF48452">
    <property type="entry name" value="TPR-like"/>
    <property type="match status" value="1"/>
</dbReference>
<sequence>MVPLTTAQLENFTQLAGNDPKHALELYPKYLAKLDEQHVEMQVALHLDALLAAMNAHSWSAFVTITQSLKEAQLQDILAGKRFKLLTRVGVAYRYNNQLEQAKRHYQCALGLANSDLELATLKVNLAIVFRLLEQPAMAFQLIDSIDSGQLTTRVKAGYSVIRGNILLSLHRFDNAVTSFELAHRLYIELNNQQSRIDVTRNILGAALASKQLEAYAKYRASYVDEIRQYSPKSQDYLTWLDIISNSMQTGSLTEQDEIFLRQQVSSLIELGYKEPVKAHLHNINAMYLYPNDVTGRKGAQALPENLGKPWCPSL</sequence>
<dbReference type="InterPro" id="IPR011990">
    <property type="entry name" value="TPR-like_helical_dom_sf"/>
</dbReference>
<organism evidence="1 2">
    <name type="scientific">Pseudoalteromonas amylolytica</name>
    <dbReference type="NCBI Taxonomy" id="1859457"/>
    <lineage>
        <taxon>Bacteria</taxon>
        <taxon>Pseudomonadati</taxon>
        <taxon>Pseudomonadota</taxon>
        <taxon>Gammaproteobacteria</taxon>
        <taxon>Alteromonadales</taxon>
        <taxon>Pseudoalteromonadaceae</taxon>
        <taxon>Pseudoalteromonas</taxon>
    </lineage>
</organism>
<reference evidence="1 2" key="1">
    <citation type="submission" date="2016-09" db="EMBL/GenBank/DDBJ databases">
        <title>Pseudoalteromonas amylolytica sp. nov., isolated from the surface seawater.</title>
        <authorList>
            <person name="Wu Y.-H."/>
            <person name="Cheng H."/>
            <person name="Jin X.-B."/>
            <person name="Wang C.-S."/>
            <person name="Xu X.-W."/>
        </authorList>
    </citation>
    <scope>NUCLEOTIDE SEQUENCE [LARGE SCALE GENOMIC DNA]</scope>
    <source>
        <strain evidence="1 2">JW1</strain>
    </source>
</reference>
<protein>
    <recommendedName>
        <fullName evidence="3">MalT-like TPR region domain-containing protein</fullName>
    </recommendedName>
</protein>
<proteinExistence type="predicted"/>
<dbReference type="SMART" id="SM00028">
    <property type="entry name" value="TPR"/>
    <property type="match status" value="2"/>
</dbReference>
<dbReference type="InterPro" id="IPR019734">
    <property type="entry name" value="TPR_rpt"/>
</dbReference>
<gene>
    <name evidence="1" type="ORF">BET10_05710</name>
</gene>
<keyword evidence="2" id="KW-1185">Reference proteome</keyword>
<name>A0A1S1MXC8_9GAMM</name>